<dbReference type="Proteomes" id="UP000694397">
    <property type="component" value="Chromosome 9"/>
</dbReference>
<evidence type="ECO:0000259" key="3">
    <source>
        <dbReference type="Pfam" id="PF18615"/>
    </source>
</evidence>
<dbReference type="GO" id="GO:1903358">
    <property type="term" value="P:regulation of Golgi organization"/>
    <property type="evidence" value="ECO:0007669"/>
    <property type="project" value="TreeGrafter"/>
</dbReference>
<dbReference type="InterPro" id="IPR040947">
    <property type="entry name" value="SMYLE_N"/>
</dbReference>
<dbReference type="Ensembl" id="ENSSFOT00015007173.2">
    <property type="protein sequence ID" value="ENSSFOP00015007064.2"/>
    <property type="gene ID" value="ENSSFOG00015004636.2"/>
</dbReference>
<dbReference type="GO" id="GO:0008270">
    <property type="term" value="F:zinc ion binding"/>
    <property type="evidence" value="ECO:0007669"/>
    <property type="project" value="InterPro"/>
</dbReference>
<evidence type="ECO:0000259" key="2">
    <source>
        <dbReference type="Pfam" id="PF07776"/>
    </source>
</evidence>
<reference evidence="4" key="3">
    <citation type="submission" date="2025-09" db="UniProtKB">
        <authorList>
            <consortium name="Ensembl"/>
        </authorList>
    </citation>
    <scope>IDENTIFICATION</scope>
</reference>
<dbReference type="GO" id="GO:0005634">
    <property type="term" value="C:nucleus"/>
    <property type="evidence" value="ECO:0007669"/>
    <property type="project" value="InterPro"/>
</dbReference>
<dbReference type="PANTHER" id="PTHR46501:SF2">
    <property type="entry name" value="MYOMEGALIN"/>
    <property type="match status" value="1"/>
</dbReference>
<dbReference type="GeneTree" id="ENSGT00950000183190"/>
<reference evidence="4 5" key="1">
    <citation type="submission" date="2019-04" db="EMBL/GenBank/DDBJ databases">
        <authorList>
            <consortium name="Wellcome Sanger Institute Data Sharing"/>
        </authorList>
    </citation>
    <scope>NUCLEOTIDE SEQUENCE [LARGE SCALE GENOMIC DNA]</scope>
</reference>
<dbReference type="GO" id="GO:0005813">
    <property type="term" value="C:centrosome"/>
    <property type="evidence" value="ECO:0007669"/>
    <property type="project" value="TreeGrafter"/>
</dbReference>
<dbReference type="GO" id="GO:0007098">
    <property type="term" value="P:centrosome cycle"/>
    <property type="evidence" value="ECO:0007669"/>
    <property type="project" value="TreeGrafter"/>
</dbReference>
<dbReference type="OrthoDB" id="10255000at2759"/>
<organism evidence="4 5">
    <name type="scientific">Scleropages formosus</name>
    <name type="common">Asian bonytongue</name>
    <name type="synonym">Osteoglossum formosum</name>
    <dbReference type="NCBI Taxonomy" id="113540"/>
    <lineage>
        <taxon>Eukaryota</taxon>
        <taxon>Metazoa</taxon>
        <taxon>Chordata</taxon>
        <taxon>Craniata</taxon>
        <taxon>Vertebrata</taxon>
        <taxon>Euteleostomi</taxon>
        <taxon>Actinopterygii</taxon>
        <taxon>Neopterygii</taxon>
        <taxon>Teleostei</taxon>
        <taxon>Osteoglossocephala</taxon>
        <taxon>Osteoglossomorpha</taxon>
        <taxon>Osteoglossiformes</taxon>
        <taxon>Osteoglossidae</taxon>
        <taxon>Scleropages</taxon>
    </lineage>
</organism>
<dbReference type="GO" id="GO:0090063">
    <property type="term" value="P:positive regulation of microtubule nucleation"/>
    <property type="evidence" value="ECO:0007669"/>
    <property type="project" value="TreeGrafter"/>
</dbReference>
<feature type="coiled-coil region" evidence="1">
    <location>
        <begin position="407"/>
        <end position="434"/>
    </location>
</feature>
<protein>
    <recommendedName>
        <fullName evidence="6">Short myomegalin-like EB1 binding protein N-terminal domain-containing protein</fullName>
    </recommendedName>
</protein>
<dbReference type="PANTHER" id="PTHR46501">
    <property type="entry name" value="MYOMEGALIN"/>
    <property type="match status" value="1"/>
</dbReference>
<dbReference type="InterPro" id="IPR052593">
    <property type="entry name" value="MT-associated_AKAP9-binding"/>
</dbReference>
<feature type="domain" description="ZAD" evidence="2">
    <location>
        <begin position="4"/>
        <end position="74"/>
    </location>
</feature>
<dbReference type="Pfam" id="PF18615">
    <property type="entry name" value="SMYLE_N"/>
    <property type="match status" value="1"/>
</dbReference>
<evidence type="ECO:0000313" key="4">
    <source>
        <dbReference type="Ensembl" id="ENSSFOP00015007064.2"/>
    </source>
</evidence>
<reference evidence="4" key="2">
    <citation type="submission" date="2025-08" db="UniProtKB">
        <authorList>
            <consortium name="Ensembl"/>
        </authorList>
    </citation>
    <scope>IDENTIFICATION</scope>
</reference>
<evidence type="ECO:0000313" key="5">
    <source>
        <dbReference type="Proteomes" id="UP000694397"/>
    </source>
</evidence>
<keyword evidence="5" id="KW-1185">Reference proteome</keyword>
<dbReference type="GO" id="GO:0060090">
    <property type="term" value="F:molecular adaptor activity"/>
    <property type="evidence" value="ECO:0007669"/>
    <property type="project" value="TreeGrafter"/>
</dbReference>
<sequence length="548" mass="61618">MKDLCRICARELCGNQRRWIFHPASKLNLQVLLSHVLGRDLTRDGRAEFACSKCTFMLERMYRFDTVIARVEALSIERLQKLLLEKERLRQCIGSLYSRSNSEEMRAGAESRPVDCTVDMSGLHDAKYVSLLQEDLAYSAYESWAEHEDQVLDPHHHCQGSEACTSRSRRCKGCSALRVADSDYEAVCRVPRKLARSISCGPSTRYSVSVPESEYSVEPSAAVTPVLEGDSTAECGSLEDTSSGSPSVESLDTAVDAVHPSGHGEEEQRSEQMSASLVLSSHKLALALSLVRNCEYRPIQSPRGSRLPILVKPTSLEMGNKEAALELSARVLCSRCSEVAAHQVPLDLQLELAELEEMWRDVYVEYAPIRCKKVSDGRLGGVKHELCPIFVGQPHAKWLWSQLISSPQKLQEKLNEMELELRSLRQSTQMQERTIQGLNDVAGTKDREAQELYSVIEGQNEMLCTLKEVAHRYQLQHLEATQLQTELLALRSSIFSSQLELQGSKRAERKSQWQAADISRARDRLHADLEEALQHRESTEQHNQVGQA</sequence>
<evidence type="ECO:0000256" key="1">
    <source>
        <dbReference type="SAM" id="Coils"/>
    </source>
</evidence>
<name>A0A8C9R7Q8_SCLFO</name>
<proteinExistence type="predicted"/>
<accession>A0A8C9R7Q8</accession>
<evidence type="ECO:0008006" key="6">
    <source>
        <dbReference type="Google" id="ProtNLM"/>
    </source>
</evidence>
<dbReference type="GO" id="GO:0005794">
    <property type="term" value="C:Golgi apparatus"/>
    <property type="evidence" value="ECO:0007669"/>
    <property type="project" value="TreeGrafter"/>
</dbReference>
<dbReference type="Pfam" id="PF07776">
    <property type="entry name" value="zf-AD"/>
    <property type="match status" value="1"/>
</dbReference>
<keyword evidence="1" id="KW-0175">Coiled coil</keyword>
<dbReference type="AlphaFoldDB" id="A0A8C9R7Q8"/>
<feature type="domain" description="Short myomegalin-like EB1 binding protein N-terminal" evidence="3">
    <location>
        <begin position="117"/>
        <end position="356"/>
    </location>
</feature>
<dbReference type="InterPro" id="IPR012934">
    <property type="entry name" value="Znf_AD"/>
</dbReference>